<accession>A0A7R9P9Z0</accession>
<reference evidence="2" key="1">
    <citation type="submission" date="2020-11" db="EMBL/GenBank/DDBJ databases">
        <authorList>
            <person name="Tran Van P."/>
        </authorList>
    </citation>
    <scope>NUCLEOTIDE SEQUENCE</scope>
</reference>
<dbReference type="GO" id="GO:0070626">
    <property type="term" value="F:(S)-2-(5-amino-1-(5-phospho-D-ribosyl)imidazole-4-carboxamido) succinate lyase (fumarate-forming) activity"/>
    <property type="evidence" value="ECO:0007669"/>
    <property type="project" value="TreeGrafter"/>
</dbReference>
<dbReference type="AlphaFoldDB" id="A0A7R9P9Z0"/>
<dbReference type="Gene3D" id="1.10.275.60">
    <property type="match status" value="1"/>
</dbReference>
<dbReference type="GO" id="GO:0004018">
    <property type="term" value="F:N6-(1,2-dicarboxyethyl)AMP AMP-lyase (fumarate-forming) activity"/>
    <property type="evidence" value="ECO:0007669"/>
    <property type="project" value="TreeGrafter"/>
</dbReference>
<keyword evidence="1" id="KW-0456">Lyase</keyword>
<dbReference type="PANTHER" id="PTHR43172">
    <property type="entry name" value="ADENYLOSUCCINATE LYASE"/>
    <property type="match status" value="1"/>
</dbReference>
<dbReference type="SUPFAM" id="SSF48557">
    <property type="entry name" value="L-aspartase-like"/>
    <property type="match status" value="1"/>
</dbReference>
<dbReference type="GO" id="GO:0005829">
    <property type="term" value="C:cytosol"/>
    <property type="evidence" value="ECO:0007669"/>
    <property type="project" value="TreeGrafter"/>
</dbReference>
<evidence type="ECO:0000313" key="2">
    <source>
        <dbReference type="EMBL" id="CAD7575138.1"/>
    </source>
</evidence>
<evidence type="ECO:0000256" key="1">
    <source>
        <dbReference type="ARBA" id="ARBA00023239"/>
    </source>
</evidence>
<sequence>MRRYLKKKLCLKFPCNQMEKIHPSKLADQRLNNSPSPQHFLVALIACVDIETGDPTSLITHSHKFPNNLGTRLPYVAPRGYTITQQQLKARRLRKACHGFLGSILGASRAGAYIFSENKFPHSHRWSRGQRRQALLVWFTVEVKVRIFVESTKSSFPKFFPTIPPSKPLMQIQGVLGSPLVRSSATLSTRNNGPTLYKHFLWPLFDYVCPAWEATGGQDAGVPQQVSENRYRTLGLRDYVLDQEGTSQGSAQISEKCVPLVTPPPRRAVCKLSLSTKKPWGYCSCQITPLLRGMVVPVECFLVLVRSCKLTVHRGLLVFQELGLDISPEQISELEGSVFNVDFKAAAAEERLTRHDVMAHVHVLATLCPRAAPVIHLGATSCYVGDNTVRQQVGVSGASEYRVRVSLGRSGVVAAQHPLYADIERCTRTARVIL</sequence>
<protein>
    <submittedName>
        <fullName evidence="2">(California timema) hypothetical protein</fullName>
    </submittedName>
</protein>
<name>A0A7R9P9Z0_TIMCA</name>
<proteinExistence type="predicted"/>
<dbReference type="GO" id="GO:0044208">
    <property type="term" value="P:'de novo' AMP biosynthetic process"/>
    <property type="evidence" value="ECO:0007669"/>
    <property type="project" value="TreeGrafter"/>
</dbReference>
<dbReference type="EMBL" id="OE182955">
    <property type="protein sequence ID" value="CAD7575138.1"/>
    <property type="molecule type" value="Genomic_DNA"/>
</dbReference>
<dbReference type="PANTHER" id="PTHR43172:SF1">
    <property type="entry name" value="ADENYLOSUCCINATE LYASE"/>
    <property type="match status" value="1"/>
</dbReference>
<gene>
    <name evidence="2" type="ORF">TCMB3V08_LOCUS7736</name>
</gene>
<dbReference type="InterPro" id="IPR008948">
    <property type="entry name" value="L-Aspartase-like"/>
</dbReference>
<organism evidence="2">
    <name type="scientific">Timema californicum</name>
    <name type="common">California timema</name>
    <name type="synonym">Walking stick</name>
    <dbReference type="NCBI Taxonomy" id="61474"/>
    <lineage>
        <taxon>Eukaryota</taxon>
        <taxon>Metazoa</taxon>
        <taxon>Ecdysozoa</taxon>
        <taxon>Arthropoda</taxon>
        <taxon>Hexapoda</taxon>
        <taxon>Insecta</taxon>
        <taxon>Pterygota</taxon>
        <taxon>Neoptera</taxon>
        <taxon>Polyneoptera</taxon>
        <taxon>Phasmatodea</taxon>
        <taxon>Timematodea</taxon>
        <taxon>Timematoidea</taxon>
        <taxon>Timematidae</taxon>
        <taxon>Timema</taxon>
    </lineage>
</organism>